<dbReference type="InterPro" id="IPR003313">
    <property type="entry name" value="AraC-bd"/>
</dbReference>
<dbReference type="GO" id="GO:0043565">
    <property type="term" value="F:sequence-specific DNA binding"/>
    <property type="evidence" value="ECO:0007669"/>
    <property type="project" value="InterPro"/>
</dbReference>
<dbReference type="InterPro" id="IPR009057">
    <property type="entry name" value="Homeodomain-like_sf"/>
</dbReference>
<dbReference type="SUPFAM" id="SSF46689">
    <property type="entry name" value="Homeodomain-like"/>
    <property type="match status" value="2"/>
</dbReference>
<dbReference type="SUPFAM" id="SSF51215">
    <property type="entry name" value="Regulatory protein AraC"/>
    <property type="match status" value="1"/>
</dbReference>
<evidence type="ECO:0000256" key="3">
    <source>
        <dbReference type="ARBA" id="ARBA00023163"/>
    </source>
</evidence>
<keyword evidence="1" id="KW-0805">Transcription regulation</keyword>
<dbReference type="AlphaFoldDB" id="A0A9W5Y924"/>
<dbReference type="PANTHER" id="PTHR43280:SF2">
    <property type="entry name" value="HTH-TYPE TRANSCRIPTIONAL REGULATOR EXSA"/>
    <property type="match status" value="1"/>
</dbReference>
<dbReference type="Pfam" id="PF02311">
    <property type="entry name" value="AraC_binding"/>
    <property type="match status" value="1"/>
</dbReference>
<organism evidence="5 6">
    <name type="scientific">Vallitalea longa</name>
    <dbReference type="NCBI Taxonomy" id="2936439"/>
    <lineage>
        <taxon>Bacteria</taxon>
        <taxon>Bacillati</taxon>
        <taxon>Bacillota</taxon>
        <taxon>Clostridia</taxon>
        <taxon>Lachnospirales</taxon>
        <taxon>Vallitaleaceae</taxon>
        <taxon>Vallitalea</taxon>
    </lineage>
</organism>
<dbReference type="EMBL" id="BRLB01000001">
    <property type="protein sequence ID" value="GKX27609.1"/>
    <property type="molecule type" value="Genomic_DNA"/>
</dbReference>
<dbReference type="Proteomes" id="UP001144256">
    <property type="component" value="Unassembled WGS sequence"/>
</dbReference>
<feature type="domain" description="HTH araC/xylS-type" evidence="4">
    <location>
        <begin position="168"/>
        <end position="266"/>
    </location>
</feature>
<gene>
    <name evidence="5" type="ORF">SH1V18_00890</name>
</gene>
<dbReference type="InterPro" id="IPR018060">
    <property type="entry name" value="HTH_AraC"/>
</dbReference>
<dbReference type="SMART" id="SM00342">
    <property type="entry name" value="HTH_ARAC"/>
    <property type="match status" value="1"/>
</dbReference>
<evidence type="ECO:0000313" key="5">
    <source>
        <dbReference type="EMBL" id="GKX27609.1"/>
    </source>
</evidence>
<accession>A0A9W5Y924</accession>
<dbReference type="RefSeq" id="WP_281811069.1">
    <property type="nucleotide sequence ID" value="NZ_BRLB01000001.1"/>
</dbReference>
<keyword evidence="6" id="KW-1185">Reference proteome</keyword>
<dbReference type="Gene3D" id="1.10.10.60">
    <property type="entry name" value="Homeodomain-like"/>
    <property type="match status" value="2"/>
</dbReference>
<protein>
    <recommendedName>
        <fullName evidence="4">HTH araC/xylS-type domain-containing protein</fullName>
    </recommendedName>
</protein>
<evidence type="ECO:0000256" key="2">
    <source>
        <dbReference type="ARBA" id="ARBA00023125"/>
    </source>
</evidence>
<keyword evidence="2" id="KW-0238">DNA-binding</keyword>
<evidence type="ECO:0000259" key="4">
    <source>
        <dbReference type="PROSITE" id="PS01124"/>
    </source>
</evidence>
<dbReference type="PANTHER" id="PTHR43280">
    <property type="entry name" value="ARAC-FAMILY TRANSCRIPTIONAL REGULATOR"/>
    <property type="match status" value="1"/>
</dbReference>
<dbReference type="GO" id="GO:0003700">
    <property type="term" value="F:DNA-binding transcription factor activity"/>
    <property type="evidence" value="ECO:0007669"/>
    <property type="project" value="InterPro"/>
</dbReference>
<evidence type="ECO:0000313" key="6">
    <source>
        <dbReference type="Proteomes" id="UP001144256"/>
    </source>
</evidence>
<sequence>MQKTFFPVILEKQKKLPIYLTSAGCDFYQESVDRTYGFPSYHWIQCSMGKGKIKINNERIILEKNMGMIIHKDVPHYYEPLCEKWLTDWVTFDGFAVKQLLNTLGFYKSNYYYINDISGIREKIVNCIDIGNHYNNYIELSIMNYDFVMTLPKYINRSSSPDYTTKIDIVINYINDNFYSALTIDSLANLIKVTPQYLCNIFSKATNKRPFEYVNEVRIQKSKELMLNTNFTIHEISKKVGFEDASYYGKWFKRIEKMTPGSFRKHYKGY</sequence>
<comment type="caution">
    <text evidence="5">The sequence shown here is derived from an EMBL/GenBank/DDBJ whole genome shotgun (WGS) entry which is preliminary data.</text>
</comment>
<reference evidence="5" key="1">
    <citation type="submission" date="2022-06" db="EMBL/GenBank/DDBJ databases">
        <title>Vallitalea longa sp. nov., an anaerobic bacterium isolated from marine sediment.</title>
        <authorList>
            <person name="Hirano S."/>
            <person name="Terahara T."/>
            <person name="Mori K."/>
            <person name="Hamada M."/>
            <person name="Matsumoto R."/>
            <person name="Kobayashi T."/>
        </authorList>
    </citation>
    <scope>NUCLEOTIDE SEQUENCE</scope>
    <source>
        <strain evidence="5">SH18-1</strain>
    </source>
</reference>
<evidence type="ECO:0000256" key="1">
    <source>
        <dbReference type="ARBA" id="ARBA00023015"/>
    </source>
</evidence>
<dbReference type="Pfam" id="PF12833">
    <property type="entry name" value="HTH_18"/>
    <property type="match status" value="1"/>
</dbReference>
<dbReference type="InterPro" id="IPR037923">
    <property type="entry name" value="HTH-like"/>
</dbReference>
<dbReference type="PROSITE" id="PS01124">
    <property type="entry name" value="HTH_ARAC_FAMILY_2"/>
    <property type="match status" value="1"/>
</dbReference>
<proteinExistence type="predicted"/>
<keyword evidence="3" id="KW-0804">Transcription</keyword>
<name>A0A9W5Y924_9FIRM</name>